<protein>
    <submittedName>
        <fullName evidence="2">Uncharacterized protein</fullName>
    </submittedName>
</protein>
<dbReference type="RefSeq" id="WP_213297363.1">
    <property type="nucleotide sequence ID" value="NZ_JAGYVZ010000005.1"/>
</dbReference>
<name>A0ABS5PAT7_9FLAO</name>
<proteinExistence type="predicted"/>
<keyword evidence="1" id="KW-0812">Transmembrane</keyword>
<comment type="caution">
    <text evidence="2">The sequence shown here is derived from an EMBL/GenBank/DDBJ whole genome shotgun (WGS) entry which is preliminary data.</text>
</comment>
<feature type="transmembrane region" description="Helical" evidence="1">
    <location>
        <begin position="40"/>
        <end position="60"/>
    </location>
</feature>
<sequence>MKWFKKQADYKLSNRYAGILRQKWADKMNDLTKDLSKKSLIILLILFVTGAGIFFGSLLYNSLKMEVSGAFDIIQISKTLPLKENRIDSKMSNDSAGLKRIIIKSNNKK</sequence>
<keyword evidence="1" id="KW-0472">Membrane</keyword>
<evidence type="ECO:0000313" key="3">
    <source>
        <dbReference type="Proteomes" id="UP000722625"/>
    </source>
</evidence>
<evidence type="ECO:0000313" key="2">
    <source>
        <dbReference type="EMBL" id="MBS7230960.1"/>
    </source>
</evidence>
<accession>A0ABS5PAT7</accession>
<keyword evidence="3" id="KW-1185">Reference proteome</keyword>
<keyword evidence="1" id="KW-1133">Transmembrane helix</keyword>
<dbReference type="EMBL" id="JAGYVZ010000005">
    <property type="protein sequence ID" value="MBS7230960.1"/>
    <property type="molecule type" value="Genomic_DNA"/>
</dbReference>
<gene>
    <name evidence="2" type="ORF">KHA90_07985</name>
</gene>
<evidence type="ECO:0000256" key="1">
    <source>
        <dbReference type="SAM" id="Phobius"/>
    </source>
</evidence>
<reference evidence="2 3" key="1">
    <citation type="journal article" date="2018" name="Int. J. Syst. Evol. Microbiol.">
        <title>Flavobacterium chryseum sp. nov. and Flavobacterium psychroterrae sp. nov., novel environmental bacteria isolated from Antarctica.</title>
        <authorList>
            <person name="Kralova S."/>
            <person name="Svec P."/>
            <person name="Busse H.J."/>
            <person name="Stankova E."/>
            <person name="Vaczi P."/>
            <person name="Sedlacek I."/>
        </authorList>
    </citation>
    <scope>NUCLEOTIDE SEQUENCE [LARGE SCALE GENOMIC DNA]</scope>
    <source>
        <strain evidence="2 3">CCM 8827</strain>
    </source>
</reference>
<organism evidence="2 3">
    <name type="scientific">Flavobacterium psychroterrae</name>
    <dbReference type="NCBI Taxonomy" id="2133767"/>
    <lineage>
        <taxon>Bacteria</taxon>
        <taxon>Pseudomonadati</taxon>
        <taxon>Bacteroidota</taxon>
        <taxon>Flavobacteriia</taxon>
        <taxon>Flavobacteriales</taxon>
        <taxon>Flavobacteriaceae</taxon>
        <taxon>Flavobacterium</taxon>
    </lineage>
</organism>
<dbReference type="Proteomes" id="UP000722625">
    <property type="component" value="Unassembled WGS sequence"/>
</dbReference>